<evidence type="ECO:0000313" key="4">
    <source>
        <dbReference type="Proteomes" id="UP000663829"/>
    </source>
</evidence>
<dbReference type="EMBL" id="CAJNOQ010004734">
    <property type="protein sequence ID" value="CAF1071794.1"/>
    <property type="molecule type" value="Genomic_DNA"/>
</dbReference>
<evidence type="ECO:0000313" key="2">
    <source>
        <dbReference type="EMBL" id="CAF1071794.1"/>
    </source>
</evidence>
<gene>
    <name evidence="2" type="ORF">GPM918_LOCUS17313</name>
    <name evidence="3" type="ORF">SRO942_LOCUS17309</name>
</gene>
<protein>
    <submittedName>
        <fullName evidence="2">Uncharacterized protein</fullName>
    </submittedName>
</protein>
<organism evidence="2 4">
    <name type="scientific">Didymodactylos carnosus</name>
    <dbReference type="NCBI Taxonomy" id="1234261"/>
    <lineage>
        <taxon>Eukaryota</taxon>
        <taxon>Metazoa</taxon>
        <taxon>Spiralia</taxon>
        <taxon>Gnathifera</taxon>
        <taxon>Rotifera</taxon>
        <taxon>Eurotatoria</taxon>
        <taxon>Bdelloidea</taxon>
        <taxon>Philodinida</taxon>
        <taxon>Philodinidae</taxon>
        <taxon>Didymodactylos</taxon>
    </lineage>
</organism>
<feature type="compositionally biased region" description="Polar residues" evidence="1">
    <location>
        <begin position="341"/>
        <end position="355"/>
    </location>
</feature>
<dbReference type="AlphaFoldDB" id="A0A814M2J2"/>
<name>A0A814M2J2_9BILA</name>
<reference evidence="2" key="1">
    <citation type="submission" date="2021-02" db="EMBL/GenBank/DDBJ databases">
        <authorList>
            <person name="Nowell W R."/>
        </authorList>
    </citation>
    <scope>NUCLEOTIDE SEQUENCE</scope>
</reference>
<proteinExistence type="predicted"/>
<dbReference type="OrthoDB" id="10045294at2759"/>
<evidence type="ECO:0000313" key="3">
    <source>
        <dbReference type="EMBL" id="CAF3838755.1"/>
    </source>
</evidence>
<dbReference type="Proteomes" id="UP000681722">
    <property type="component" value="Unassembled WGS sequence"/>
</dbReference>
<comment type="caution">
    <text evidence="2">The sequence shown here is derived from an EMBL/GenBank/DDBJ whole genome shotgun (WGS) entry which is preliminary data.</text>
</comment>
<evidence type="ECO:0000256" key="1">
    <source>
        <dbReference type="SAM" id="MobiDB-lite"/>
    </source>
</evidence>
<accession>A0A814M2J2</accession>
<dbReference type="EMBL" id="CAJOBC010004733">
    <property type="protein sequence ID" value="CAF3838755.1"/>
    <property type="molecule type" value="Genomic_DNA"/>
</dbReference>
<sequence length="632" mass="72158">MTTAATQKKVTDVDVDLKTTLKYWTTVDSHQVFEGHLPQLIPLDYIEEVYIPKTLFASLTPAAQESAKAIFRNSLYITEHKIDPTASGGGGPQPTDKDRADYQDYVVKKLIAKFDQCIKHSRHIHGSVITVAPSQFVDHIVVPLTISQAREQYRLKHKHDPDDTYIYWQSMYGDMMITVSDESIDPGVQQPNIQCLVCYVAEKPSTTTSDYRESVSYLNYGEPYRHAAVLNYRSFASSSNNFHRGCNTDDFSTYCLRIQQKTGQVTLSNAGPNSIYNSETISYKFPKTRLNLSKLNYIHVSAGSQKVPIRNLVLSFEQEPDLHPSFDKDFKRGSISFPGMKTSTTSGHAQSATTAPSPDDKSPSFFSEIKNKVVDLFAGGYGHDDESTKRIPCPRSINCLLQGAAEHMKKFSHPCQYSELCQKKDDEPHLTHEPHAADQCSSNRSCKRLDDPVHRTKYRHSGMPDFLIPCRDQQSCQINSFEHRVKYSHGEDIEIKAITTTRKYDVSRTTSSSYSALHPKDQYQETKSDFGRHSERIPCRHGSNCWDRRDRQHCSKYSHPDEQDQQRVSCRHGYGCHDKHDAHHSSKYPHLDEQYQRVRGFDHRQKIACKHGINCRDINDHNHCSKFSHPND</sequence>
<keyword evidence="4" id="KW-1185">Reference proteome</keyword>
<feature type="region of interest" description="Disordered" evidence="1">
    <location>
        <begin position="337"/>
        <end position="364"/>
    </location>
</feature>
<dbReference type="Proteomes" id="UP000663829">
    <property type="component" value="Unassembled WGS sequence"/>
</dbReference>